<accession>A0ABN8YQF6</accession>
<organism evidence="1 2">
    <name type="scientific">Rangifer tarandus platyrhynchus</name>
    <name type="common">Svalbard reindeer</name>
    <dbReference type="NCBI Taxonomy" id="3082113"/>
    <lineage>
        <taxon>Eukaryota</taxon>
        <taxon>Metazoa</taxon>
        <taxon>Chordata</taxon>
        <taxon>Craniata</taxon>
        <taxon>Vertebrata</taxon>
        <taxon>Euteleostomi</taxon>
        <taxon>Mammalia</taxon>
        <taxon>Eutheria</taxon>
        <taxon>Laurasiatheria</taxon>
        <taxon>Artiodactyla</taxon>
        <taxon>Ruminantia</taxon>
        <taxon>Pecora</taxon>
        <taxon>Cervidae</taxon>
        <taxon>Odocoileinae</taxon>
        <taxon>Rangifer</taxon>
    </lineage>
</organism>
<protein>
    <submittedName>
        <fullName evidence="1">Uncharacterized protein</fullName>
    </submittedName>
</protein>
<sequence length="100" mass="11281">MGSVLGCSFRKGRTQRPFPPTVVNRSQITGLSTHVLTHPREAQGVVNPLPRLSVLLFYAKICCKVDFLILPPSSFIVNIVSKCVTYYKEFIRIFKDVLLI</sequence>
<dbReference type="EMBL" id="OX459957">
    <property type="protein sequence ID" value="CAI9163301.1"/>
    <property type="molecule type" value="Genomic_DNA"/>
</dbReference>
<proteinExistence type="predicted"/>
<keyword evidence="2" id="KW-1185">Reference proteome</keyword>
<reference evidence="1" key="1">
    <citation type="submission" date="2023-04" db="EMBL/GenBank/DDBJ databases">
        <authorList>
            <consortium name="ELIXIR-Norway"/>
        </authorList>
    </citation>
    <scope>NUCLEOTIDE SEQUENCE [LARGE SCALE GENOMIC DNA]</scope>
</reference>
<evidence type="ECO:0000313" key="1">
    <source>
        <dbReference type="EMBL" id="CAI9163301.1"/>
    </source>
</evidence>
<name>A0ABN8YQF6_RANTA</name>
<evidence type="ECO:0000313" key="2">
    <source>
        <dbReference type="Proteomes" id="UP001176941"/>
    </source>
</evidence>
<gene>
    <name evidence="1" type="ORF">MRATA1EN1_LOCUS12263</name>
</gene>
<dbReference type="Proteomes" id="UP001176941">
    <property type="component" value="Chromosome 21"/>
</dbReference>